<dbReference type="PANTHER" id="PTHR35566">
    <property type="entry name" value="BLR3599 PROTEIN"/>
    <property type="match status" value="1"/>
</dbReference>
<dbReference type="PANTHER" id="PTHR35566:SF1">
    <property type="entry name" value="TYPE VI SECRETION SYSTEM BASEPLATE COMPONENT TSSK1"/>
    <property type="match status" value="1"/>
</dbReference>
<dbReference type="InterPro" id="IPR010263">
    <property type="entry name" value="T6SS_TssK"/>
</dbReference>
<accession>A0A975GLH3</accession>
<evidence type="ECO:0000313" key="2">
    <source>
        <dbReference type="EMBL" id="QTA85767.1"/>
    </source>
</evidence>
<evidence type="ECO:0000313" key="3">
    <source>
        <dbReference type="Proteomes" id="UP000663722"/>
    </source>
</evidence>
<dbReference type="NCBIfam" id="TIGR03353">
    <property type="entry name" value="VI_chp_4"/>
    <property type="match status" value="1"/>
</dbReference>
<dbReference type="Proteomes" id="UP000663722">
    <property type="component" value="Chromosome"/>
</dbReference>
<proteinExistence type="predicted"/>
<organism evidence="2 3">
    <name type="scientific">Desulfonema magnum</name>
    <dbReference type="NCBI Taxonomy" id="45655"/>
    <lineage>
        <taxon>Bacteria</taxon>
        <taxon>Pseudomonadati</taxon>
        <taxon>Thermodesulfobacteriota</taxon>
        <taxon>Desulfobacteria</taxon>
        <taxon>Desulfobacterales</taxon>
        <taxon>Desulfococcaceae</taxon>
        <taxon>Desulfonema</taxon>
    </lineage>
</organism>
<gene>
    <name evidence="2" type="ORF">dnm_017820</name>
</gene>
<evidence type="ECO:0000256" key="1">
    <source>
        <dbReference type="SAM" id="MobiDB-lite"/>
    </source>
</evidence>
<name>A0A975GLH3_9BACT</name>
<dbReference type="Pfam" id="PF05936">
    <property type="entry name" value="T6SS_VasE"/>
    <property type="match status" value="1"/>
</dbReference>
<dbReference type="AlphaFoldDB" id="A0A975GLH3"/>
<dbReference type="RefSeq" id="WP_207681682.1">
    <property type="nucleotide sequence ID" value="NZ_CP061800.1"/>
</dbReference>
<dbReference type="KEGG" id="dmm:dnm_017820"/>
<protein>
    <submittedName>
        <fullName evidence="2">Type IV secretion system protein, VasE-like</fullName>
    </submittedName>
</protein>
<reference evidence="2" key="1">
    <citation type="journal article" date="2021" name="Microb. Physiol.">
        <title>Proteogenomic Insights into the Physiology of Marine, Sulfate-Reducing, Filamentous Desulfonema limicola and Desulfonema magnum.</title>
        <authorList>
            <person name="Schnaars V."/>
            <person name="Wohlbrand L."/>
            <person name="Scheve S."/>
            <person name="Hinrichs C."/>
            <person name="Reinhardt R."/>
            <person name="Rabus R."/>
        </authorList>
    </citation>
    <scope>NUCLEOTIDE SEQUENCE</scope>
    <source>
        <strain evidence="2">4be13</strain>
    </source>
</reference>
<keyword evidence="3" id="KW-1185">Reference proteome</keyword>
<dbReference type="EMBL" id="CP061800">
    <property type="protein sequence ID" value="QTA85767.1"/>
    <property type="molecule type" value="Genomic_DNA"/>
</dbReference>
<sequence>MTDAHKLPAAIQWHEGMLLAPQHFQQLSLRQEELLHYHLATTVPFHWGIKKLKVDETLLIDGTLRILELEAVMPDGLVVSHHSEDEENLETDLTPYAEKMKQKPLTVHLSVPVKKIGIAHTKGTLPRFHSAEGDAVPDENTGDQGPPIPRLKPILSLLITEKDSEIPSQKYTTFPLLKIIYKNEIFISLTDFITPALTVPLNSPVGEICSSVARRLREKSVFLSEKINASASMVQGASILETKLLIRSLVSALPHFEAVLNTGKSHPYPLYLSLCMLVGSLASLGTSLIPPVLPKYDHNDLRATYEPAKEFIFRMIDEGILESHTAISFDVEKGVFSLKLKHEWIHEDELVIGVRGGPGIAENDLVNWIEESLIGSVVKIEEMKSTRVLGAERNKIERDGELVPVKGVILFSVKKTNADKERTFIEPDEILQIFNPSDFREERAPSEIILYVRNKS</sequence>
<feature type="region of interest" description="Disordered" evidence="1">
    <location>
        <begin position="128"/>
        <end position="147"/>
    </location>
</feature>